<sequence>MALMPELSIVLGAYERTGDPTLVARNLYTEQVATPAGAKNQLRVRPGLSPLAKIGQGPLRGIAQKDGLFDGSAVLLSRRTLLTVTAEGQATPFTGAAIPGDSLVDIALGQDADLNSVAYIATGTALYKAVSGAVTLDSSFPAGGASSVDYIAGYFVAVQAGTDMFYYLVPGGATWEPLDFASAEYAPDPLVAVRARGEQIAMLGTTTFQVFALSGDGANPITPYGGLNFDFGCRSRTSAVNCAGALIWVDNQSNVRRWDGGGVKIISTPGLAELIASVPSDELVAWSFAIPGHRFYVLRIGNAATWVYDLQELGDRWVTFDSLGLPYWRAQLGCNVGSDVLACDATTAQMYHLEDGRRMDGADAVPMGWSALVVGADEPQAMANLVLVCDLGDAPRTGQGSEPIVQMRWSDNEGKSFSGWRERPLGATGVNKPMPKWNALGTVPAHIGRILEFRISDPVGRVIRAIKANVP</sequence>
<protein>
    <submittedName>
        <fullName evidence="1">Uncharacterized protein</fullName>
    </submittedName>
</protein>
<evidence type="ECO:0000313" key="1">
    <source>
        <dbReference type="EMBL" id="RAK52137.1"/>
    </source>
</evidence>
<name>A0A328ACC3_9CAUL</name>
<proteinExistence type="predicted"/>
<keyword evidence="2" id="KW-1185">Reference proteome</keyword>
<gene>
    <name evidence="1" type="ORF">DJ018_13355</name>
</gene>
<comment type="caution">
    <text evidence="1">The sequence shown here is derived from an EMBL/GenBank/DDBJ whole genome shotgun (WGS) entry which is preliminary data.</text>
</comment>
<dbReference type="Proteomes" id="UP000249725">
    <property type="component" value="Unassembled WGS sequence"/>
</dbReference>
<accession>A0A328ACC3</accession>
<dbReference type="EMBL" id="QFYR01000003">
    <property type="protein sequence ID" value="RAK52137.1"/>
    <property type="molecule type" value="Genomic_DNA"/>
</dbReference>
<reference evidence="2" key="1">
    <citation type="submission" date="2018-05" db="EMBL/GenBank/DDBJ databases">
        <authorList>
            <person name="Li X."/>
        </authorList>
    </citation>
    <scope>NUCLEOTIDE SEQUENCE [LARGE SCALE GENOMIC DNA]</scope>
    <source>
        <strain evidence="2">YIM 73061</strain>
    </source>
</reference>
<organism evidence="1 2">
    <name type="scientific">Phenylobacterium deserti</name>
    <dbReference type="NCBI Taxonomy" id="1914756"/>
    <lineage>
        <taxon>Bacteria</taxon>
        <taxon>Pseudomonadati</taxon>
        <taxon>Pseudomonadota</taxon>
        <taxon>Alphaproteobacteria</taxon>
        <taxon>Caulobacterales</taxon>
        <taxon>Caulobacteraceae</taxon>
        <taxon>Phenylobacterium</taxon>
    </lineage>
</organism>
<dbReference type="AlphaFoldDB" id="A0A328ACC3"/>
<evidence type="ECO:0000313" key="2">
    <source>
        <dbReference type="Proteomes" id="UP000249725"/>
    </source>
</evidence>